<dbReference type="Proteomes" id="UP001294412">
    <property type="component" value="Unassembled WGS sequence"/>
</dbReference>
<reference evidence="3 4" key="1">
    <citation type="submission" date="2023-12" db="EMBL/GenBank/DDBJ databases">
        <title>Description of Novel Strain Fulvimarina sp. 2208YS6-2-32 isolated from Uroteuthis (Photololigo) edulis.</title>
        <authorList>
            <person name="Park J.-S."/>
        </authorList>
    </citation>
    <scope>NUCLEOTIDE SEQUENCE [LARGE SCALE GENOMIC DNA]</scope>
    <source>
        <strain evidence="3 4">2208YS6-2-32</strain>
    </source>
</reference>
<keyword evidence="1 3" id="KW-0238">DNA-binding</keyword>
<comment type="caution">
    <text evidence="3">The sequence shown here is derived from an EMBL/GenBank/DDBJ whole genome shotgun (WGS) entry which is preliminary data.</text>
</comment>
<dbReference type="InterPro" id="IPR007159">
    <property type="entry name" value="SpoVT-AbrB_dom"/>
</dbReference>
<evidence type="ECO:0000313" key="4">
    <source>
        <dbReference type="Proteomes" id="UP001294412"/>
    </source>
</evidence>
<dbReference type="Gene3D" id="2.10.260.10">
    <property type="match status" value="1"/>
</dbReference>
<name>A0ABU5I7K0_9HYPH</name>
<gene>
    <name evidence="3" type="ORF">U0C82_17380</name>
</gene>
<dbReference type="Pfam" id="PF04014">
    <property type="entry name" value="MazE_antitoxin"/>
    <property type="match status" value="1"/>
</dbReference>
<protein>
    <submittedName>
        <fullName evidence="3">AbrB/MazE/SpoVT family DNA-binding domain-containing protein</fullName>
    </submittedName>
</protein>
<keyword evidence="4" id="KW-1185">Reference proteome</keyword>
<evidence type="ECO:0000313" key="3">
    <source>
        <dbReference type="EMBL" id="MDY8110913.1"/>
    </source>
</evidence>
<evidence type="ECO:0000259" key="2">
    <source>
        <dbReference type="PROSITE" id="PS51740"/>
    </source>
</evidence>
<accession>A0ABU5I7K0</accession>
<dbReference type="SUPFAM" id="SSF89447">
    <property type="entry name" value="AbrB/MazE/MraZ-like"/>
    <property type="match status" value="1"/>
</dbReference>
<proteinExistence type="predicted"/>
<dbReference type="RefSeq" id="WP_322188915.1">
    <property type="nucleotide sequence ID" value="NZ_JAXLPB010000007.1"/>
</dbReference>
<dbReference type="GO" id="GO:0003677">
    <property type="term" value="F:DNA binding"/>
    <property type="evidence" value="ECO:0007669"/>
    <property type="project" value="UniProtKB-KW"/>
</dbReference>
<organism evidence="3 4">
    <name type="scientific">Fulvimarina uroteuthidis</name>
    <dbReference type="NCBI Taxonomy" id="3098149"/>
    <lineage>
        <taxon>Bacteria</taxon>
        <taxon>Pseudomonadati</taxon>
        <taxon>Pseudomonadota</taxon>
        <taxon>Alphaproteobacteria</taxon>
        <taxon>Hyphomicrobiales</taxon>
        <taxon>Aurantimonadaceae</taxon>
        <taxon>Fulvimarina</taxon>
    </lineage>
</organism>
<dbReference type="PROSITE" id="PS51740">
    <property type="entry name" value="SPOVT_ABRB"/>
    <property type="match status" value="1"/>
</dbReference>
<evidence type="ECO:0000256" key="1">
    <source>
        <dbReference type="PROSITE-ProRule" id="PRU01076"/>
    </source>
</evidence>
<sequence>MGVTAMRSACEAGEAYISVERPGSGRLASMSEIRRAKLFKNGASQAVRLPAEFRFDSDEVFIRRDDATGDVVLSSKPGARAWADFFELMATIGVPDDFMAERPMNRTPEAVLCRSR</sequence>
<dbReference type="InterPro" id="IPR037914">
    <property type="entry name" value="SpoVT-AbrB_sf"/>
</dbReference>
<feature type="domain" description="SpoVT-AbrB" evidence="2">
    <location>
        <begin position="36"/>
        <end position="78"/>
    </location>
</feature>
<dbReference type="EMBL" id="JAXLPB010000007">
    <property type="protein sequence ID" value="MDY8110913.1"/>
    <property type="molecule type" value="Genomic_DNA"/>
</dbReference>